<keyword evidence="1" id="KW-0479">Metal-binding</keyword>
<name>A0AAE3HKB6_9GAMM</name>
<dbReference type="PANTHER" id="PTHR35303">
    <property type="entry name" value="OS02G0197800 PROTEIN"/>
    <property type="match status" value="1"/>
</dbReference>
<feature type="domain" description="Gamma-butyrobetaine hydroxylase-like N-terminal" evidence="3">
    <location>
        <begin position="13"/>
        <end position="97"/>
    </location>
</feature>
<dbReference type="Pfam" id="PF06155">
    <property type="entry name" value="GBBH-like_N"/>
    <property type="match status" value="1"/>
</dbReference>
<dbReference type="Proteomes" id="UP001204445">
    <property type="component" value="Unassembled WGS sequence"/>
</dbReference>
<protein>
    <submittedName>
        <fullName evidence="4">DUF971 family protein</fullName>
    </submittedName>
</protein>
<accession>A0AAE3HKB6</accession>
<comment type="caution">
    <text evidence="4">The sequence shown here is derived from an EMBL/GenBank/DDBJ whole genome shotgun (WGS) entry which is preliminary data.</text>
</comment>
<evidence type="ECO:0000259" key="3">
    <source>
        <dbReference type="Pfam" id="PF06155"/>
    </source>
</evidence>
<keyword evidence="2" id="KW-0408">Iron</keyword>
<dbReference type="Gene3D" id="3.30.2020.30">
    <property type="match status" value="1"/>
</dbReference>
<reference evidence="4" key="1">
    <citation type="submission" date="2022-08" db="EMBL/GenBank/DDBJ databases">
        <title>Genomic Encyclopedia of Type Strains, Phase III (KMG-III): the genomes of soil and plant-associated and newly described type strains.</title>
        <authorList>
            <person name="Whitman W."/>
        </authorList>
    </citation>
    <scope>NUCLEOTIDE SEQUENCE</scope>
    <source>
        <strain evidence="4">HMT 1</strain>
    </source>
</reference>
<sequence length="133" mass="15081">MNEQTNQPHPVNIKLHQRSRVLEVEFDDGATFNLPCEYLRVYSPSADVKGHGPGQGTLQVGKEQVNISDIEPVGNYAVKLHFDDGHNTGLYSWQYLYELGRDYDSNWQSYLDALEAAGHQRQGSLVQTYKPNN</sequence>
<dbReference type="AlphaFoldDB" id="A0AAE3HKB6"/>
<dbReference type="EMBL" id="JANUCT010000013">
    <property type="protein sequence ID" value="MCS3903930.1"/>
    <property type="molecule type" value="Genomic_DNA"/>
</dbReference>
<gene>
    <name evidence="4" type="ORF">J2T55_001962</name>
</gene>
<proteinExistence type="predicted"/>
<evidence type="ECO:0000256" key="1">
    <source>
        <dbReference type="ARBA" id="ARBA00022723"/>
    </source>
</evidence>
<dbReference type="InterPro" id="IPR038492">
    <property type="entry name" value="GBBH-like_N_sf"/>
</dbReference>
<evidence type="ECO:0000313" key="4">
    <source>
        <dbReference type="EMBL" id="MCS3903930.1"/>
    </source>
</evidence>
<evidence type="ECO:0000256" key="2">
    <source>
        <dbReference type="ARBA" id="ARBA00023004"/>
    </source>
</evidence>
<evidence type="ECO:0000313" key="5">
    <source>
        <dbReference type="Proteomes" id="UP001204445"/>
    </source>
</evidence>
<dbReference type="InterPro" id="IPR010376">
    <property type="entry name" value="GBBH-like_N"/>
</dbReference>
<dbReference type="RefSeq" id="WP_259055905.1">
    <property type="nucleotide sequence ID" value="NZ_JANUCT010000013.1"/>
</dbReference>
<dbReference type="GO" id="GO:0046872">
    <property type="term" value="F:metal ion binding"/>
    <property type="evidence" value="ECO:0007669"/>
    <property type="project" value="UniProtKB-KW"/>
</dbReference>
<keyword evidence="5" id="KW-1185">Reference proteome</keyword>
<dbReference type="PANTHER" id="PTHR35303:SF5">
    <property type="entry name" value="OS02G0197800 PROTEIN"/>
    <property type="match status" value="1"/>
</dbReference>
<organism evidence="4 5">
    <name type="scientific">Methylohalomonas lacus</name>
    <dbReference type="NCBI Taxonomy" id="398773"/>
    <lineage>
        <taxon>Bacteria</taxon>
        <taxon>Pseudomonadati</taxon>
        <taxon>Pseudomonadota</taxon>
        <taxon>Gammaproteobacteria</taxon>
        <taxon>Methylohalomonadales</taxon>
        <taxon>Methylohalomonadaceae</taxon>
        <taxon>Methylohalomonas</taxon>
    </lineage>
</organism>